<feature type="transmembrane region" description="Helical" evidence="12">
    <location>
        <begin position="256"/>
        <end position="282"/>
    </location>
</feature>
<keyword evidence="14" id="KW-1185">Reference proteome</keyword>
<dbReference type="EMBL" id="CP000724">
    <property type="protein sequence ID" value="ABR50721.1"/>
    <property type="molecule type" value="Genomic_DNA"/>
</dbReference>
<dbReference type="CDD" id="cd13137">
    <property type="entry name" value="MATE_NorM_like"/>
    <property type="match status" value="1"/>
</dbReference>
<feature type="transmembrane region" description="Helical" evidence="12">
    <location>
        <begin position="136"/>
        <end position="157"/>
    </location>
</feature>
<comment type="subcellular location">
    <subcellularLocation>
        <location evidence="2">Cell membrane</location>
        <topology evidence="2">Multi-pass membrane protein</topology>
    </subcellularLocation>
</comment>
<evidence type="ECO:0000256" key="12">
    <source>
        <dbReference type="SAM" id="Phobius"/>
    </source>
</evidence>
<dbReference type="InterPro" id="IPR002528">
    <property type="entry name" value="MATE_fam"/>
</dbReference>
<gene>
    <name evidence="13" type="ordered locus">Amet_4651</name>
</gene>
<dbReference type="NCBIfam" id="TIGR00797">
    <property type="entry name" value="matE"/>
    <property type="match status" value="1"/>
</dbReference>
<dbReference type="GO" id="GO:0006811">
    <property type="term" value="P:monoatomic ion transport"/>
    <property type="evidence" value="ECO:0007669"/>
    <property type="project" value="UniProtKB-KW"/>
</dbReference>
<protein>
    <recommendedName>
        <fullName evidence="3">Probable multidrug resistance protein NorM</fullName>
    </recommendedName>
    <alternativeName>
        <fullName evidence="11">Multidrug-efflux transporter</fullName>
    </alternativeName>
</protein>
<evidence type="ECO:0000313" key="13">
    <source>
        <dbReference type="EMBL" id="ABR50721.1"/>
    </source>
</evidence>
<dbReference type="PANTHER" id="PTHR43298">
    <property type="entry name" value="MULTIDRUG RESISTANCE PROTEIN NORM-RELATED"/>
    <property type="match status" value="1"/>
</dbReference>
<keyword evidence="4" id="KW-0813">Transport</keyword>
<keyword evidence="10 12" id="KW-0472">Membrane</keyword>
<dbReference type="OrthoDB" id="62420at2"/>
<evidence type="ECO:0000256" key="10">
    <source>
        <dbReference type="ARBA" id="ARBA00023136"/>
    </source>
</evidence>
<feature type="transmembrane region" description="Helical" evidence="12">
    <location>
        <begin position="169"/>
        <end position="187"/>
    </location>
</feature>
<evidence type="ECO:0000256" key="5">
    <source>
        <dbReference type="ARBA" id="ARBA00022449"/>
    </source>
</evidence>
<evidence type="ECO:0000256" key="4">
    <source>
        <dbReference type="ARBA" id="ARBA00022448"/>
    </source>
</evidence>
<dbReference type="GO" id="GO:0042910">
    <property type="term" value="F:xenobiotic transmembrane transporter activity"/>
    <property type="evidence" value="ECO:0007669"/>
    <property type="project" value="InterPro"/>
</dbReference>
<dbReference type="AlphaFoldDB" id="A6TX03"/>
<keyword evidence="9" id="KW-0406">Ion transport</keyword>
<evidence type="ECO:0000256" key="11">
    <source>
        <dbReference type="ARBA" id="ARBA00031636"/>
    </source>
</evidence>
<dbReference type="GO" id="GO:0015297">
    <property type="term" value="F:antiporter activity"/>
    <property type="evidence" value="ECO:0007669"/>
    <property type="project" value="UniProtKB-KW"/>
</dbReference>
<feature type="transmembrane region" description="Helical" evidence="12">
    <location>
        <begin position="97"/>
        <end position="116"/>
    </location>
</feature>
<dbReference type="PIRSF" id="PIRSF006603">
    <property type="entry name" value="DinF"/>
    <property type="match status" value="1"/>
</dbReference>
<organism evidence="13 14">
    <name type="scientific">Alkaliphilus metalliredigens (strain QYMF)</name>
    <dbReference type="NCBI Taxonomy" id="293826"/>
    <lineage>
        <taxon>Bacteria</taxon>
        <taxon>Bacillati</taxon>
        <taxon>Bacillota</taxon>
        <taxon>Clostridia</taxon>
        <taxon>Peptostreptococcales</taxon>
        <taxon>Natronincolaceae</taxon>
        <taxon>Alkaliphilus</taxon>
    </lineage>
</organism>
<dbReference type="KEGG" id="amt:Amet_4651"/>
<comment type="function">
    <text evidence="1">Multidrug efflux pump.</text>
</comment>
<feature type="transmembrane region" description="Helical" evidence="12">
    <location>
        <begin position="329"/>
        <end position="351"/>
    </location>
</feature>
<evidence type="ECO:0000256" key="6">
    <source>
        <dbReference type="ARBA" id="ARBA00022475"/>
    </source>
</evidence>
<feature type="transmembrane region" description="Helical" evidence="12">
    <location>
        <begin position="34"/>
        <end position="56"/>
    </location>
</feature>
<dbReference type="PANTHER" id="PTHR43298:SF4">
    <property type="entry name" value="DRUG_SODIUM ANTIPORTER"/>
    <property type="match status" value="1"/>
</dbReference>
<dbReference type="STRING" id="293826.Amet_4651"/>
<dbReference type="InterPro" id="IPR048279">
    <property type="entry name" value="MdtK-like"/>
</dbReference>
<keyword evidence="8 12" id="KW-1133">Transmembrane helix</keyword>
<evidence type="ECO:0000256" key="2">
    <source>
        <dbReference type="ARBA" id="ARBA00004651"/>
    </source>
</evidence>
<dbReference type="Pfam" id="PF01554">
    <property type="entry name" value="MatE"/>
    <property type="match status" value="2"/>
</dbReference>
<accession>A6TX03</accession>
<evidence type="ECO:0000313" key="14">
    <source>
        <dbReference type="Proteomes" id="UP000001572"/>
    </source>
</evidence>
<dbReference type="GO" id="GO:0005886">
    <property type="term" value="C:plasma membrane"/>
    <property type="evidence" value="ECO:0007669"/>
    <property type="project" value="UniProtKB-SubCell"/>
</dbReference>
<feature type="transmembrane region" description="Helical" evidence="12">
    <location>
        <begin position="422"/>
        <end position="442"/>
    </location>
</feature>
<feature type="transmembrane region" description="Helical" evidence="12">
    <location>
        <begin position="395"/>
        <end position="416"/>
    </location>
</feature>
<evidence type="ECO:0000256" key="7">
    <source>
        <dbReference type="ARBA" id="ARBA00022692"/>
    </source>
</evidence>
<keyword evidence="5" id="KW-0050">Antiport</keyword>
<sequence length="463" mass="50889">MATSLQIPSKIEVRRKILSMILPITMENVLQMSAGFVTMAMIGRISAVAVAAVGISMRITQIIWALFRGVTTGATVFVAQSYGSGNLIKLKKVIQQTLLSSIILVLILQQLLFWFAPQILNFFKGDPTLIESGIMYLRTLSWGLPFVAVIQVVAGVLQGMGNAKTPMKIALIMNVINMILSYTFIFGPLGLPAMGLRGAAVALVVAQSVAALLGIYVLFNRHGILGTVFNRSFFKLDMKQVIQVYRVGSPTAVESIFWQVSSIALTMIILDFGEVSLAAYQLGLQAESISYMPAMGFSVASTAFIGQALGAKDPQLGKRYLKEIVTGSFLITIFSASVLIFFPAFIMRLLTDQQEIIDVGIKYLFFMGLVQIPQNMAGVLNGALRGAGFTRVPMIVAGTGLWLIRIPFSYILVQFFDVGITAIWIVMCFDLVFRFILSFTLYKRKNIYEQEPVIEKMTVKSEG</sequence>
<evidence type="ECO:0000256" key="8">
    <source>
        <dbReference type="ARBA" id="ARBA00022989"/>
    </source>
</evidence>
<dbReference type="RefSeq" id="WP_012065609.1">
    <property type="nucleotide sequence ID" value="NC_009633.1"/>
</dbReference>
<name>A6TX03_ALKMQ</name>
<keyword evidence="6" id="KW-1003">Cell membrane</keyword>
<evidence type="ECO:0000256" key="9">
    <source>
        <dbReference type="ARBA" id="ARBA00023065"/>
    </source>
</evidence>
<dbReference type="eggNOG" id="COG0534">
    <property type="taxonomic scope" value="Bacteria"/>
</dbReference>
<feature type="transmembrane region" description="Helical" evidence="12">
    <location>
        <begin position="199"/>
        <end position="219"/>
    </location>
</feature>
<dbReference type="HOGENOM" id="CLU_012893_5_3_9"/>
<dbReference type="Proteomes" id="UP000001572">
    <property type="component" value="Chromosome"/>
</dbReference>
<feature type="transmembrane region" description="Helical" evidence="12">
    <location>
        <begin position="288"/>
        <end position="309"/>
    </location>
</feature>
<dbReference type="InterPro" id="IPR050222">
    <property type="entry name" value="MATE_MdtK"/>
</dbReference>
<evidence type="ECO:0000256" key="3">
    <source>
        <dbReference type="ARBA" id="ARBA00020268"/>
    </source>
</evidence>
<keyword evidence="7 12" id="KW-0812">Transmembrane</keyword>
<reference evidence="14" key="1">
    <citation type="journal article" date="2016" name="Genome Announc.">
        <title>Complete genome sequence of Alkaliphilus metalliredigens strain QYMF, an alkaliphilic and metal-reducing bacterium isolated from borax-contaminated leachate ponds.</title>
        <authorList>
            <person name="Hwang C."/>
            <person name="Copeland A."/>
            <person name="Lucas S."/>
            <person name="Lapidus A."/>
            <person name="Barry K."/>
            <person name="Detter J.C."/>
            <person name="Glavina Del Rio T."/>
            <person name="Hammon N."/>
            <person name="Israni S."/>
            <person name="Dalin E."/>
            <person name="Tice H."/>
            <person name="Pitluck S."/>
            <person name="Chertkov O."/>
            <person name="Brettin T."/>
            <person name="Bruce D."/>
            <person name="Han C."/>
            <person name="Schmutz J."/>
            <person name="Larimer F."/>
            <person name="Land M.L."/>
            <person name="Hauser L."/>
            <person name="Kyrpides N."/>
            <person name="Mikhailova N."/>
            <person name="Ye Q."/>
            <person name="Zhou J."/>
            <person name="Richardson P."/>
            <person name="Fields M.W."/>
        </authorList>
    </citation>
    <scope>NUCLEOTIDE SEQUENCE [LARGE SCALE GENOMIC DNA]</scope>
    <source>
        <strain evidence="14">QYMF</strain>
    </source>
</reference>
<feature type="transmembrane region" description="Helical" evidence="12">
    <location>
        <begin position="62"/>
        <end position="85"/>
    </location>
</feature>
<proteinExistence type="predicted"/>
<evidence type="ECO:0000256" key="1">
    <source>
        <dbReference type="ARBA" id="ARBA00003408"/>
    </source>
</evidence>